<dbReference type="InterPro" id="IPR013324">
    <property type="entry name" value="RNA_pol_sigma_r3/r4-like"/>
</dbReference>
<dbReference type="InterPro" id="IPR013249">
    <property type="entry name" value="RNA_pol_sigma70_r4_t2"/>
</dbReference>
<dbReference type="PANTHER" id="PTHR43133">
    <property type="entry name" value="RNA POLYMERASE ECF-TYPE SIGMA FACTO"/>
    <property type="match status" value="1"/>
</dbReference>
<comment type="caution">
    <text evidence="7">The sequence shown here is derived from an EMBL/GenBank/DDBJ whole genome shotgun (WGS) entry which is preliminary data.</text>
</comment>
<accession>A0ABV3Z7I2</accession>
<evidence type="ECO:0000256" key="4">
    <source>
        <dbReference type="ARBA" id="ARBA00023163"/>
    </source>
</evidence>
<evidence type="ECO:0000256" key="3">
    <source>
        <dbReference type="ARBA" id="ARBA00023082"/>
    </source>
</evidence>
<evidence type="ECO:0000259" key="6">
    <source>
        <dbReference type="Pfam" id="PF08281"/>
    </source>
</evidence>
<name>A0ABV3Z7I2_9PROT</name>
<dbReference type="NCBIfam" id="TIGR02937">
    <property type="entry name" value="sigma70-ECF"/>
    <property type="match status" value="1"/>
</dbReference>
<organism evidence="7 8">
    <name type="scientific">Hyphococcus lacteus</name>
    <dbReference type="NCBI Taxonomy" id="3143536"/>
    <lineage>
        <taxon>Bacteria</taxon>
        <taxon>Pseudomonadati</taxon>
        <taxon>Pseudomonadota</taxon>
        <taxon>Alphaproteobacteria</taxon>
        <taxon>Parvularculales</taxon>
        <taxon>Parvularculaceae</taxon>
        <taxon>Hyphococcus</taxon>
    </lineage>
</organism>
<keyword evidence="4" id="KW-0804">Transcription</keyword>
<dbReference type="Pfam" id="PF04542">
    <property type="entry name" value="Sigma70_r2"/>
    <property type="match status" value="1"/>
</dbReference>
<dbReference type="SUPFAM" id="SSF88946">
    <property type="entry name" value="Sigma2 domain of RNA polymerase sigma factors"/>
    <property type="match status" value="1"/>
</dbReference>
<dbReference type="SUPFAM" id="SSF88659">
    <property type="entry name" value="Sigma3 and sigma4 domains of RNA polymerase sigma factors"/>
    <property type="match status" value="1"/>
</dbReference>
<dbReference type="InterPro" id="IPR007627">
    <property type="entry name" value="RNA_pol_sigma70_r2"/>
</dbReference>
<protein>
    <submittedName>
        <fullName evidence="7">RNA polymerase sigma factor</fullName>
    </submittedName>
</protein>
<dbReference type="InterPro" id="IPR036388">
    <property type="entry name" value="WH-like_DNA-bd_sf"/>
</dbReference>
<reference evidence="7 8" key="1">
    <citation type="submission" date="2024-05" db="EMBL/GenBank/DDBJ databases">
        <title>Three bacterial strains, DH-69, EH-24, and ECK-19 isolated from coastal sediments.</title>
        <authorList>
            <person name="Ye Y.-Q."/>
            <person name="Du Z.-J."/>
        </authorList>
    </citation>
    <scope>NUCLEOTIDE SEQUENCE [LARGE SCALE GENOMIC DNA]</scope>
    <source>
        <strain evidence="7 8">ECK-19</strain>
    </source>
</reference>
<dbReference type="Pfam" id="PF08281">
    <property type="entry name" value="Sigma70_r4_2"/>
    <property type="match status" value="1"/>
</dbReference>
<feature type="domain" description="RNA polymerase sigma-70 region 2" evidence="5">
    <location>
        <begin position="8"/>
        <end position="72"/>
    </location>
</feature>
<evidence type="ECO:0000256" key="1">
    <source>
        <dbReference type="ARBA" id="ARBA00010641"/>
    </source>
</evidence>
<dbReference type="Gene3D" id="1.10.1740.10">
    <property type="match status" value="1"/>
</dbReference>
<feature type="domain" description="RNA polymerase sigma factor 70 region 4 type 2" evidence="6">
    <location>
        <begin position="108"/>
        <end position="152"/>
    </location>
</feature>
<evidence type="ECO:0000259" key="5">
    <source>
        <dbReference type="Pfam" id="PF04542"/>
    </source>
</evidence>
<keyword evidence="3" id="KW-0731">Sigma factor</keyword>
<gene>
    <name evidence="7" type="ORF">ABFZ84_14605</name>
</gene>
<comment type="similarity">
    <text evidence="1">Belongs to the sigma-70 factor family. ECF subfamily.</text>
</comment>
<dbReference type="InterPro" id="IPR013325">
    <property type="entry name" value="RNA_pol_sigma_r2"/>
</dbReference>
<dbReference type="EMBL" id="JBEHZE010000003">
    <property type="protein sequence ID" value="MEX6634779.1"/>
    <property type="molecule type" value="Genomic_DNA"/>
</dbReference>
<dbReference type="Proteomes" id="UP001560685">
    <property type="component" value="Unassembled WGS sequence"/>
</dbReference>
<evidence type="ECO:0000313" key="7">
    <source>
        <dbReference type="EMBL" id="MEX6634779.1"/>
    </source>
</evidence>
<dbReference type="InterPro" id="IPR014284">
    <property type="entry name" value="RNA_pol_sigma-70_dom"/>
</dbReference>
<evidence type="ECO:0000256" key="2">
    <source>
        <dbReference type="ARBA" id="ARBA00023015"/>
    </source>
</evidence>
<keyword evidence="8" id="KW-1185">Reference proteome</keyword>
<keyword evidence="2" id="KW-0805">Transcription regulation</keyword>
<proteinExistence type="inferred from homology"/>
<sequence length="192" mass="21952">MSKVLVSYLRHEKALKKYLYRFFSRPQDVDDIAQEAFIKVFATEARTEVRYPKPLLFRAAKHAALTELSKKTSKDFDYMEEVGESREFVEEKNCSAEEVLDSRRKLAALSVAISELPPVCRKVFILRKIEALPIKEIAARLKISVSSVEKHGAVGLVKCSRRMCELGYDPQEFGATTRKARDVIKKEYSDGE</sequence>
<dbReference type="InterPro" id="IPR039425">
    <property type="entry name" value="RNA_pol_sigma-70-like"/>
</dbReference>
<dbReference type="PANTHER" id="PTHR43133:SF63">
    <property type="entry name" value="RNA POLYMERASE SIGMA FACTOR FECI-RELATED"/>
    <property type="match status" value="1"/>
</dbReference>
<dbReference type="Gene3D" id="1.10.10.10">
    <property type="entry name" value="Winged helix-like DNA-binding domain superfamily/Winged helix DNA-binding domain"/>
    <property type="match status" value="1"/>
</dbReference>
<evidence type="ECO:0000313" key="8">
    <source>
        <dbReference type="Proteomes" id="UP001560685"/>
    </source>
</evidence>
<dbReference type="RefSeq" id="WP_369314826.1">
    <property type="nucleotide sequence ID" value="NZ_JBEHZE010000003.1"/>
</dbReference>